<feature type="disulfide bond" evidence="16">
    <location>
        <begin position="182"/>
        <end position="196"/>
    </location>
</feature>
<evidence type="ECO:0000256" key="11">
    <source>
        <dbReference type="ARBA" id="ARBA00023277"/>
    </source>
</evidence>
<dbReference type="InterPro" id="IPR006047">
    <property type="entry name" value="GH13_cat_dom"/>
</dbReference>
<dbReference type="Proteomes" id="UP000242287">
    <property type="component" value="Unassembled WGS sequence"/>
</dbReference>
<keyword evidence="21" id="KW-1185">Reference proteome</keyword>
<evidence type="ECO:0000256" key="16">
    <source>
        <dbReference type="PIRSR" id="PIRSR001024-4"/>
    </source>
</evidence>
<evidence type="ECO:0000256" key="9">
    <source>
        <dbReference type="ARBA" id="ARBA00023157"/>
    </source>
</evidence>
<dbReference type="InterPro" id="IPR013777">
    <property type="entry name" value="A-amylase-like"/>
</dbReference>
<feature type="binding site" evidence="17">
    <location>
        <position position="236"/>
    </location>
    <ligand>
        <name>substrate</name>
    </ligand>
</feature>
<dbReference type="GO" id="GO:0005509">
    <property type="term" value="F:calcium ion binding"/>
    <property type="evidence" value="ECO:0007669"/>
    <property type="project" value="InterPro"/>
</dbReference>
<keyword evidence="12" id="KW-0326">Glycosidase</keyword>
<dbReference type="Pfam" id="PF09260">
    <property type="entry name" value="A_amylase_dom_C"/>
    <property type="match status" value="1"/>
</dbReference>
<keyword evidence="6 18" id="KW-0732">Signal</keyword>
<proteinExistence type="inferred from homology"/>
<feature type="domain" description="Glycosyl hydrolase family 13 catalytic" evidence="19">
    <location>
        <begin position="42"/>
        <end position="402"/>
    </location>
</feature>
<feature type="binding site" evidence="15">
    <location>
        <position position="194"/>
    </location>
    <ligand>
        <name>Ca(2+)</name>
        <dbReference type="ChEBI" id="CHEBI:29108"/>
        <label>1</label>
    </ligand>
</feature>
<evidence type="ECO:0000259" key="19">
    <source>
        <dbReference type="SMART" id="SM00642"/>
    </source>
</evidence>
<accession>A0A2A9ND03</accession>
<evidence type="ECO:0000256" key="14">
    <source>
        <dbReference type="PIRSR" id="PIRSR001024-2"/>
    </source>
</evidence>
<comment type="catalytic activity">
    <reaction evidence="1">
        <text>Endohydrolysis of (1-&gt;4)-alpha-D-glucosidic linkages in polysaccharides containing three or more (1-&gt;4)-alpha-linked D-glucose units.</text>
        <dbReference type="EC" id="3.2.1.1"/>
    </reaction>
</comment>
<keyword evidence="5 15" id="KW-0479">Metal-binding</keyword>
<dbReference type="PANTHER" id="PTHR10357:SF215">
    <property type="entry name" value="ALPHA-AMYLASE 1"/>
    <property type="match status" value="1"/>
</dbReference>
<evidence type="ECO:0000313" key="21">
    <source>
        <dbReference type="Proteomes" id="UP000242287"/>
    </source>
</evidence>
<feature type="site" description="Transition state stabilizer" evidence="14">
    <location>
        <position position="330"/>
    </location>
</feature>
<dbReference type="PANTHER" id="PTHR10357">
    <property type="entry name" value="ALPHA-AMYLASE FAMILY MEMBER"/>
    <property type="match status" value="1"/>
</dbReference>
<feature type="binding site" evidence="15">
    <location>
        <position position="238"/>
    </location>
    <ligand>
        <name>Ca(2+)</name>
        <dbReference type="ChEBI" id="CHEBI:29108"/>
        <label>2</label>
    </ligand>
</feature>
<evidence type="ECO:0000256" key="3">
    <source>
        <dbReference type="ARBA" id="ARBA00008061"/>
    </source>
</evidence>
<feature type="binding site" evidence="17">
    <location>
        <position position="377"/>
    </location>
    <ligand>
        <name>substrate</name>
    </ligand>
</feature>
<feature type="binding site" evidence="15">
    <location>
        <position position="207"/>
    </location>
    <ligand>
        <name>Ca(2+)</name>
        <dbReference type="ChEBI" id="CHEBI:29108"/>
        <label>1</label>
    </ligand>
</feature>
<dbReference type="SUPFAM" id="SSF51445">
    <property type="entry name" value="(Trans)glycosidases"/>
    <property type="match status" value="1"/>
</dbReference>
<evidence type="ECO:0000256" key="7">
    <source>
        <dbReference type="ARBA" id="ARBA00022801"/>
    </source>
</evidence>
<feature type="disulfide bond" evidence="16">
    <location>
        <begin position="58"/>
        <end position="66"/>
    </location>
</feature>
<feature type="binding site" evidence="17">
    <location>
        <position position="150"/>
    </location>
    <ligand>
        <name>substrate</name>
    </ligand>
</feature>
<evidence type="ECO:0000256" key="12">
    <source>
        <dbReference type="ARBA" id="ARBA00023295"/>
    </source>
</evidence>
<feature type="signal peptide" evidence="18">
    <location>
        <begin position="1"/>
        <end position="28"/>
    </location>
</feature>
<dbReference type="OrthoDB" id="204980at2759"/>
<dbReference type="CDD" id="cd11319">
    <property type="entry name" value="AmyAc_euk_AmyA"/>
    <property type="match status" value="1"/>
</dbReference>
<keyword evidence="11" id="KW-0119">Carbohydrate metabolism</keyword>
<feature type="binding site" evidence="15">
    <location>
        <position position="149"/>
    </location>
    <ligand>
        <name>Ca(2+)</name>
        <dbReference type="ChEBI" id="CHEBI:29108"/>
        <label>1</label>
    </ligand>
</feature>
<evidence type="ECO:0000256" key="17">
    <source>
        <dbReference type="PIRSR" id="PIRSR001024-5"/>
    </source>
</evidence>
<feature type="binding site" evidence="15">
    <location>
        <position position="262"/>
    </location>
    <ligand>
        <name>Ca(2+)</name>
        <dbReference type="ChEBI" id="CHEBI:29108"/>
        <label>2</label>
    </ligand>
</feature>
<dbReference type="InterPro" id="IPR015340">
    <property type="entry name" value="A_amylase_C_dom"/>
</dbReference>
<keyword evidence="10" id="KW-0325">Glycoprotein</keyword>
<evidence type="ECO:0000256" key="15">
    <source>
        <dbReference type="PIRSR" id="PIRSR001024-3"/>
    </source>
</evidence>
<evidence type="ECO:0000256" key="5">
    <source>
        <dbReference type="ARBA" id="ARBA00022723"/>
    </source>
</evidence>
<dbReference type="InterPro" id="IPR013780">
    <property type="entry name" value="Glyco_hydro_b"/>
</dbReference>
<name>A0A2A9ND03_9AGAR</name>
<feature type="binding site" evidence="17">
    <location>
        <position position="111"/>
    </location>
    <ligand>
        <name>substrate</name>
    </ligand>
</feature>
<dbReference type="Gene3D" id="3.20.20.80">
    <property type="entry name" value="Glycosidases"/>
    <property type="match status" value="1"/>
</dbReference>
<evidence type="ECO:0000256" key="6">
    <source>
        <dbReference type="ARBA" id="ARBA00022729"/>
    </source>
</evidence>
<evidence type="ECO:0000256" key="13">
    <source>
        <dbReference type="PIRSR" id="PIRSR001024-1"/>
    </source>
</evidence>
<dbReference type="EC" id="3.2.1.1" evidence="4"/>
<comment type="similarity">
    <text evidence="3">Belongs to the glycosyl hydrolase 13 family.</text>
</comment>
<evidence type="ECO:0000256" key="2">
    <source>
        <dbReference type="ARBA" id="ARBA00001913"/>
    </source>
</evidence>
<sequence>MLLYHSRTVTLIPLLLLFGIPALKQVSGATFEEWRGRSIYQQVVTDRFATSSDQAIPCDTSQRKYCGGTWQGLTEHLDYIQKLGFDAVWISPVVKNIMDPTEYGESYHGYWMQDLNNLNPKFGDAQNLKNLSQALHKRGMFLMLDVVVNHFASLEKKPNNPSSVDYSKLSPFNSPSYYHKPCPITDPDNQTNVEQCSLGDDTLPLPDVNTEDPSVVDTLNKWIKSLVNEYEADGVRIDTVKHVRKDFWPGFAQSAGVFTLGEVLSGEVDYVSNYSDVLDAFLDYPTYFKLVDAFSSTSGNLSELVEMAKATQAKYKNGAFMVGSFLENHDQPRFPSFTKDMALIKNAMAWTFAGDCIPIMYYGQEQEYEGGAEPSNREALWLSGYQTEKPLVAHARALNAARRVAMDYNKDFLKTPMRFIDQPCNASLMLFKPPITTLLTNMGNDYYNSTVRAFWTLPGSNGSNGSTNAGARGLYGAGEVLVDVFTCQSMVTGEEDGGLVLRAKYGMPQMLLPARALSKDGELCPGSAIEQGGKGGPLGASSGERGRELHFWPMLALSFLFLFL</sequence>
<dbReference type="InterPro" id="IPR017853">
    <property type="entry name" value="GH"/>
</dbReference>
<dbReference type="GO" id="GO:0004556">
    <property type="term" value="F:alpha-amylase activity"/>
    <property type="evidence" value="ECO:0007669"/>
    <property type="project" value="UniProtKB-EC"/>
</dbReference>
<comment type="cofactor">
    <cofactor evidence="2">
        <name>Ca(2+)</name>
        <dbReference type="ChEBI" id="CHEBI:29108"/>
    </cofactor>
</comment>
<dbReference type="AlphaFoldDB" id="A0A2A9ND03"/>
<feature type="binding site" evidence="17">
    <location>
        <position position="330"/>
    </location>
    <ligand>
        <name>substrate</name>
    </ligand>
</feature>
<feature type="active site" description="Proton donor" evidence="13">
    <location>
        <position position="262"/>
    </location>
</feature>
<reference evidence="20 21" key="1">
    <citation type="submission" date="2014-02" db="EMBL/GenBank/DDBJ databases">
        <title>Transposable element dynamics among asymbiotic and ectomycorrhizal Amanita fungi.</title>
        <authorList>
            <consortium name="DOE Joint Genome Institute"/>
            <person name="Hess J."/>
            <person name="Skrede I."/>
            <person name="Wolfe B."/>
            <person name="LaButti K."/>
            <person name="Ohm R.A."/>
            <person name="Grigoriev I.V."/>
            <person name="Pringle A."/>
        </authorList>
    </citation>
    <scope>NUCLEOTIDE SEQUENCE [LARGE SCALE GENOMIC DNA]</scope>
    <source>
        <strain evidence="20 21">SKay4041</strain>
    </source>
</reference>
<feature type="binding site" evidence="15">
    <location>
        <position position="242"/>
    </location>
    <ligand>
        <name>Ca(2+)</name>
        <dbReference type="ChEBI" id="CHEBI:29108"/>
        <label>1</label>
    </ligand>
</feature>
<evidence type="ECO:0000256" key="18">
    <source>
        <dbReference type="SAM" id="SignalP"/>
    </source>
</evidence>
<evidence type="ECO:0000256" key="8">
    <source>
        <dbReference type="ARBA" id="ARBA00022837"/>
    </source>
</evidence>
<dbReference type="Pfam" id="PF00128">
    <property type="entry name" value="Alpha-amylase"/>
    <property type="match status" value="1"/>
</dbReference>
<dbReference type="GO" id="GO:0016052">
    <property type="term" value="P:carbohydrate catabolic process"/>
    <property type="evidence" value="ECO:0007669"/>
    <property type="project" value="InterPro"/>
</dbReference>
<dbReference type="SMART" id="SM00642">
    <property type="entry name" value="Aamy"/>
    <property type="match status" value="1"/>
</dbReference>
<protein>
    <recommendedName>
        <fullName evidence="4">alpha-amylase</fullName>
        <ecNumber evidence="4">3.2.1.1</ecNumber>
    </recommendedName>
</protein>
<dbReference type="Gene3D" id="2.60.40.1180">
    <property type="entry name" value="Golgi alpha-mannosidase II"/>
    <property type="match status" value="1"/>
</dbReference>
<dbReference type="EMBL" id="KZ302128">
    <property type="protein sequence ID" value="PFH47194.1"/>
    <property type="molecule type" value="Genomic_DNA"/>
</dbReference>
<dbReference type="PIRSF" id="PIRSF001024">
    <property type="entry name" value="Alph-amyl_fung"/>
    <property type="match status" value="1"/>
</dbReference>
<gene>
    <name evidence="20" type="ORF">AMATHDRAFT_198391</name>
</gene>
<feature type="binding site" evidence="17">
    <location>
        <position position="266"/>
    </location>
    <ligand>
        <name>substrate</name>
    </ligand>
</feature>
<dbReference type="FunFam" id="3.20.20.80:FF:000120">
    <property type="entry name" value="Alpha-amylase A"/>
    <property type="match status" value="1"/>
</dbReference>
<evidence type="ECO:0000256" key="4">
    <source>
        <dbReference type="ARBA" id="ARBA00012595"/>
    </source>
</evidence>
<keyword evidence="9 16" id="KW-1015">Disulfide bond</keyword>
<evidence type="ECO:0000256" key="10">
    <source>
        <dbReference type="ARBA" id="ARBA00023180"/>
    </source>
</evidence>
<keyword evidence="8 15" id="KW-0106">Calcium</keyword>
<feature type="active site" description="Nucleophile" evidence="13">
    <location>
        <position position="238"/>
    </location>
</feature>
<feature type="chain" id="PRO_5012789693" description="alpha-amylase" evidence="18">
    <location>
        <begin position="29"/>
        <end position="564"/>
    </location>
</feature>
<evidence type="ECO:0000313" key="20">
    <source>
        <dbReference type="EMBL" id="PFH47194.1"/>
    </source>
</evidence>
<keyword evidence="7 20" id="KW-0378">Hydrolase</keyword>
<dbReference type="STRING" id="703135.A0A2A9ND03"/>
<evidence type="ECO:0000256" key="1">
    <source>
        <dbReference type="ARBA" id="ARBA00000548"/>
    </source>
</evidence>
<organism evidence="20 21">
    <name type="scientific">Amanita thiersii Skay4041</name>
    <dbReference type="NCBI Taxonomy" id="703135"/>
    <lineage>
        <taxon>Eukaryota</taxon>
        <taxon>Fungi</taxon>
        <taxon>Dikarya</taxon>
        <taxon>Basidiomycota</taxon>
        <taxon>Agaricomycotina</taxon>
        <taxon>Agaricomycetes</taxon>
        <taxon>Agaricomycetidae</taxon>
        <taxon>Agaricales</taxon>
        <taxon>Pluteineae</taxon>
        <taxon>Amanitaceae</taxon>
        <taxon>Amanita</taxon>
    </lineage>
</organism>